<evidence type="ECO:0000256" key="1">
    <source>
        <dbReference type="ARBA" id="ARBA00004651"/>
    </source>
</evidence>
<evidence type="ECO:0000313" key="9">
    <source>
        <dbReference type="EMBL" id="SHI10565.1"/>
    </source>
</evidence>
<comment type="similarity">
    <text evidence="7">Belongs to the binding-protein-dependent transport system permease family.</text>
</comment>
<keyword evidence="2 7" id="KW-0813">Transport</keyword>
<feature type="transmembrane region" description="Helical" evidence="7">
    <location>
        <begin position="158"/>
        <end position="180"/>
    </location>
</feature>
<evidence type="ECO:0000256" key="5">
    <source>
        <dbReference type="ARBA" id="ARBA00022989"/>
    </source>
</evidence>
<dbReference type="Proteomes" id="UP000184526">
    <property type="component" value="Unassembled WGS sequence"/>
</dbReference>
<keyword evidence="5 7" id="KW-1133">Transmembrane helix</keyword>
<dbReference type="EMBL" id="FQXP01000014">
    <property type="protein sequence ID" value="SHI10565.1"/>
    <property type="molecule type" value="Genomic_DNA"/>
</dbReference>
<protein>
    <submittedName>
        <fullName evidence="9">Carbohydrate ABC transporter membrane protein 1, CUT1 family</fullName>
    </submittedName>
</protein>
<keyword evidence="3" id="KW-1003">Cell membrane</keyword>
<dbReference type="GO" id="GO:0005886">
    <property type="term" value="C:plasma membrane"/>
    <property type="evidence" value="ECO:0007669"/>
    <property type="project" value="UniProtKB-SubCell"/>
</dbReference>
<feature type="transmembrane region" description="Helical" evidence="7">
    <location>
        <begin position="77"/>
        <end position="98"/>
    </location>
</feature>
<proteinExistence type="inferred from homology"/>
<name>A0A1M5YEW5_9CLOT</name>
<dbReference type="CDD" id="cd06261">
    <property type="entry name" value="TM_PBP2"/>
    <property type="match status" value="1"/>
</dbReference>
<feature type="transmembrane region" description="Helical" evidence="7">
    <location>
        <begin position="12"/>
        <end position="34"/>
    </location>
</feature>
<dbReference type="Pfam" id="PF00528">
    <property type="entry name" value="BPD_transp_1"/>
    <property type="match status" value="1"/>
</dbReference>
<dbReference type="PROSITE" id="PS50928">
    <property type="entry name" value="ABC_TM1"/>
    <property type="match status" value="1"/>
</dbReference>
<evidence type="ECO:0000256" key="6">
    <source>
        <dbReference type="ARBA" id="ARBA00023136"/>
    </source>
</evidence>
<reference evidence="9 10" key="1">
    <citation type="submission" date="2016-11" db="EMBL/GenBank/DDBJ databases">
        <authorList>
            <person name="Jaros S."/>
            <person name="Januszkiewicz K."/>
            <person name="Wedrychowicz H."/>
        </authorList>
    </citation>
    <scope>NUCLEOTIDE SEQUENCE [LARGE SCALE GENOMIC DNA]</scope>
    <source>
        <strain evidence="9 10">DSM 3089</strain>
    </source>
</reference>
<comment type="subcellular location">
    <subcellularLocation>
        <location evidence="1 7">Cell membrane</location>
        <topology evidence="1 7">Multi-pass membrane protein</topology>
    </subcellularLocation>
</comment>
<gene>
    <name evidence="9" type="ORF">SAMN02745196_02877</name>
</gene>
<dbReference type="InterPro" id="IPR035906">
    <property type="entry name" value="MetI-like_sf"/>
</dbReference>
<feature type="transmembrane region" description="Helical" evidence="7">
    <location>
        <begin position="110"/>
        <end position="130"/>
    </location>
</feature>
<evidence type="ECO:0000259" key="8">
    <source>
        <dbReference type="PROSITE" id="PS50928"/>
    </source>
</evidence>
<evidence type="ECO:0000256" key="2">
    <source>
        <dbReference type="ARBA" id="ARBA00022448"/>
    </source>
</evidence>
<feature type="domain" description="ABC transmembrane type-1" evidence="8">
    <location>
        <begin position="73"/>
        <end position="287"/>
    </location>
</feature>
<dbReference type="GO" id="GO:0055085">
    <property type="term" value="P:transmembrane transport"/>
    <property type="evidence" value="ECO:0007669"/>
    <property type="project" value="InterPro"/>
</dbReference>
<keyword evidence="10" id="KW-1185">Reference proteome</keyword>
<accession>A0A1M5YEW5</accession>
<dbReference type="PANTHER" id="PTHR30193:SF37">
    <property type="entry name" value="INNER MEMBRANE ABC TRANSPORTER PERMEASE PROTEIN YCJO"/>
    <property type="match status" value="1"/>
</dbReference>
<keyword evidence="4 7" id="KW-0812">Transmembrane</keyword>
<dbReference type="InterPro" id="IPR051393">
    <property type="entry name" value="ABC_transporter_permease"/>
</dbReference>
<dbReference type="InterPro" id="IPR000515">
    <property type="entry name" value="MetI-like"/>
</dbReference>
<evidence type="ECO:0000256" key="7">
    <source>
        <dbReference type="RuleBase" id="RU363032"/>
    </source>
</evidence>
<evidence type="ECO:0000256" key="3">
    <source>
        <dbReference type="ARBA" id="ARBA00022475"/>
    </source>
</evidence>
<evidence type="ECO:0000256" key="4">
    <source>
        <dbReference type="ARBA" id="ARBA00022692"/>
    </source>
</evidence>
<organism evidence="9 10">
    <name type="scientific">Clostridium collagenovorans DSM 3089</name>
    <dbReference type="NCBI Taxonomy" id="1121306"/>
    <lineage>
        <taxon>Bacteria</taxon>
        <taxon>Bacillati</taxon>
        <taxon>Bacillota</taxon>
        <taxon>Clostridia</taxon>
        <taxon>Eubacteriales</taxon>
        <taxon>Clostridiaceae</taxon>
        <taxon>Clostridium</taxon>
    </lineage>
</organism>
<evidence type="ECO:0000313" key="10">
    <source>
        <dbReference type="Proteomes" id="UP000184526"/>
    </source>
</evidence>
<dbReference type="SUPFAM" id="SSF161098">
    <property type="entry name" value="MetI-like"/>
    <property type="match status" value="1"/>
</dbReference>
<dbReference type="Gene3D" id="1.10.3720.10">
    <property type="entry name" value="MetI-like"/>
    <property type="match status" value="1"/>
</dbReference>
<keyword evidence="6 7" id="KW-0472">Membrane</keyword>
<feature type="transmembrane region" description="Helical" evidence="7">
    <location>
        <begin position="210"/>
        <end position="229"/>
    </location>
</feature>
<sequence length="298" mass="34757">MINRDKNYKSFLRGILYLLPVLIIISVFYIYPIIKTFDMSFYSKYNYQKDIVFARGLDNFSYLINDADFWIALKNTFIYVLFVTPISILISLFIAILLNRNIKFKKLFRSIYFLPFITSTIAISMVWRWIFHSDYGILNCFLNFIGIDSIKWISDPKWAMVSLIIVSIWKGLGYNIIVFLSGLQNVDEQYNLAAKIDGANFFQRVKSITLPLLSPTIFFVCIITTINSFKVFGEVFALFDKQPGPLNSCLTMVYYIYNKFNNHYQYGVASAAALILFLIILTLNFIQFRIGKKKVNYD</sequence>
<feature type="transmembrane region" description="Helical" evidence="7">
    <location>
        <begin position="264"/>
        <end position="286"/>
    </location>
</feature>
<dbReference type="STRING" id="1121306.SAMN02745196_02877"/>
<dbReference type="PANTHER" id="PTHR30193">
    <property type="entry name" value="ABC TRANSPORTER PERMEASE PROTEIN"/>
    <property type="match status" value="1"/>
</dbReference>
<dbReference type="AlphaFoldDB" id="A0A1M5YEW5"/>